<evidence type="ECO:0000313" key="3">
    <source>
        <dbReference type="Proteomes" id="UP000254968"/>
    </source>
</evidence>
<dbReference type="InterPro" id="IPR050706">
    <property type="entry name" value="Cyclic-di-GMP_PDE-like"/>
</dbReference>
<dbReference type="SMART" id="SM00052">
    <property type="entry name" value="EAL"/>
    <property type="match status" value="1"/>
</dbReference>
<accession>A0A378I2N9</accession>
<evidence type="ECO:0000313" key="2">
    <source>
        <dbReference type="EMBL" id="STX29428.1"/>
    </source>
</evidence>
<dbReference type="SUPFAM" id="SSF141868">
    <property type="entry name" value="EAL domain-like"/>
    <property type="match status" value="1"/>
</dbReference>
<dbReference type="Gene3D" id="3.20.20.450">
    <property type="entry name" value="EAL domain"/>
    <property type="match status" value="1"/>
</dbReference>
<gene>
    <name evidence="2" type="primary">ycgF_4</name>
    <name evidence="2" type="ORF">NCTC13315_01971</name>
</gene>
<dbReference type="Proteomes" id="UP000254968">
    <property type="component" value="Unassembled WGS sequence"/>
</dbReference>
<dbReference type="EMBL" id="UGNV01000001">
    <property type="protein sequence ID" value="STX29428.1"/>
    <property type="molecule type" value="Genomic_DNA"/>
</dbReference>
<dbReference type="OrthoDB" id="1673646at2"/>
<protein>
    <submittedName>
        <fullName evidence="2">Signal transduction protein (EAL/GGDEF domain protein)</fullName>
    </submittedName>
</protein>
<dbReference type="InterPro" id="IPR035919">
    <property type="entry name" value="EAL_sf"/>
</dbReference>
<dbReference type="PANTHER" id="PTHR33121:SF15">
    <property type="entry name" value="BLUE LIGHT- AND TEMPERATURE-REGULATED ANTIREPRESSOR BLUF"/>
    <property type="match status" value="1"/>
</dbReference>
<dbReference type="PROSITE" id="PS50883">
    <property type="entry name" value="EAL"/>
    <property type="match status" value="1"/>
</dbReference>
<dbReference type="GO" id="GO:0071111">
    <property type="term" value="F:cyclic-guanylate-specific phosphodiesterase activity"/>
    <property type="evidence" value="ECO:0007669"/>
    <property type="project" value="InterPro"/>
</dbReference>
<evidence type="ECO:0000259" key="1">
    <source>
        <dbReference type="PROSITE" id="PS50883"/>
    </source>
</evidence>
<organism evidence="2 3">
    <name type="scientific">Legionella beliardensis</name>
    <dbReference type="NCBI Taxonomy" id="91822"/>
    <lineage>
        <taxon>Bacteria</taxon>
        <taxon>Pseudomonadati</taxon>
        <taxon>Pseudomonadota</taxon>
        <taxon>Gammaproteobacteria</taxon>
        <taxon>Legionellales</taxon>
        <taxon>Legionellaceae</taxon>
        <taxon>Legionella</taxon>
    </lineage>
</organism>
<dbReference type="RefSeq" id="WP_115303100.1">
    <property type="nucleotide sequence ID" value="NZ_CAAAHO010000002.1"/>
</dbReference>
<dbReference type="AlphaFoldDB" id="A0A378I2N9"/>
<dbReference type="Pfam" id="PF00563">
    <property type="entry name" value="EAL"/>
    <property type="match status" value="1"/>
</dbReference>
<feature type="domain" description="EAL" evidence="1">
    <location>
        <begin position="1"/>
        <end position="235"/>
    </location>
</feature>
<dbReference type="InterPro" id="IPR001633">
    <property type="entry name" value="EAL_dom"/>
</dbReference>
<dbReference type="CDD" id="cd01948">
    <property type="entry name" value="EAL"/>
    <property type="match status" value="1"/>
</dbReference>
<sequence length="235" mass="26478">MATKVNFSYAFQPIVDVDNKVPYYYEALIRGLNNEPPTNVFAQISRVSFADFDQEARERAIKLAVQLGLKYDLSLNFLPSSLSAGNYLDRTIAALKENDFKTNQLIIEITESEIIHHHHDFLYGINKCRSQGIKIAIDDFGAGYSGLNLLVNCQPDIIKLDIQLIRKIDSHGPKQAVVRAILEVCTELGIDVIAEGVETLPEYNWLKQQGIYLFQGYLFAKPGFECLPSVSYPET</sequence>
<name>A0A378I2N9_9GAMM</name>
<reference evidence="2 3" key="1">
    <citation type="submission" date="2018-06" db="EMBL/GenBank/DDBJ databases">
        <authorList>
            <consortium name="Pathogen Informatics"/>
            <person name="Doyle S."/>
        </authorList>
    </citation>
    <scope>NUCLEOTIDE SEQUENCE [LARGE SCALE GENOMIC DNA]</scope>
    <source>
        <strain evidence="2 3">NCTC13315</strain>
    </source>
</reference>
<dbReference type="PANTHER" id="PTHR33121">
    <property type="entry name" value="CYCLIC DI-GMP PHOSPHODIESTERASE PDEF"/>
    <property type="match status" value="1"/>
</dbReference>
<keyword evidence="3" id="KW-1185">Reference proteome</keyword>
<proteinExistence type="predicted"/>